<organism evidence="4 5">
    <name type="scientific">Microbacterium candidum</name>
    <dbReference type="NCBI Taxonomy" id="3041922"/>
    <lineage>
        <taxon>Bacteria</taxon>
        <taxon>Bacillati</taxon>
        <taxon>Actinomycetota</taxon>
        <taxon>Actinomycetes</taxon>
        <taxon>Micrococcales</taxon>
        <taxon>Microbacteriaceae</taxon>
        <taxon>Microbacterium</taxon>
    </lineage>
</organism>
<dbReference type="InterPro" id="IPR010916">
    <property type="entry name" value="TonB_box_CS"/>
</dbReference>
<dbReference type="PANTHER" id="PTHR43649:SF29">
    <property type="entry name" value="OSMOPROTECTIVE COMPOUNDS-BINDING PROTEIN GGTB"/>
    <property type="match status" value="1"/>
</dbReference>
<keyword evidence="5" id="KW-1185">Reference proteome</keyword>
<keyword evidence="3" id="KW-0732">Signal</keyword>
<reference evidence="4 5" key="1">
    <citation type="submission" date="2023-06" db="EMBL/GenBank/DDBJ databases">
        <title>Microbacterium sp. nov., isolated from a waste landfill.</title>
        <authorList>
            <person name="Wen W."/>
        </authorList>
    </citation>
    <scope>NUCLEOTIDE SEQUENCE [LARGE SCALE GENOMIC DNA]</scope>
    <source>
        <strain evidence="4 5">ASV49</strain>
    </source>
</reference>
<dbReference type="InterPro" id="IPR006059">
    <property type="entry name" value="SBP"/>
</dbReference>
<comment type="caution">
    <text evidence="4">The sequence shown here is derived from an EMBL/GenBank/DDBJ whole genome shotgun (WGS) entry which is preliminary data.</text>
</comment>
<evidence type="ECO:0000256" key="2">
    <source>
        <dbReference type="ARBA" id="ARBA00022448"/>
    </source>
</evidence>
<feature type="signal peptide" evidence="3">
    <location>
        <begin position="1"/>
        <end position="24"/>
    </location>
</feature>
<evidence type="ECO:0000256" key="1">
    <source>
        <dbReference type="ARBA" id="ARBA00008520"/>
    </source>
</evidence>
<dbReference type="InterPro" id="IPR050490">
    <property type="entry name" value="Bact_solute-bd_prot1"/>
</dbReference>
<dbReference type="Pfam" id="PF01547">
    <property type="entry name" value="SBP_bac_1"/>
    <property type="match status" value="1"/>
</dbReference>
<evidence type="ECO:0000313" key="4">
    <source>
        <dbReference type="EMBL" id="MDL9981355.1"/>
    </source>
</evidence>
<sequence length="434" mass="46576">MGNSQRRRILAPLALAAAAGMVLAGCSGTGGNSSSGDNTVTVYGTVVGDEAKLLTKSWDDWAKKNNITVKYEGNQEFEKQIGIRAQGGNPPDVAIFPQPGLFADFATRGYLKEAPASVKANAEKWWSKDWVNYGTVAGKFYGAPLMANVKGWIWYQPAKFKEWGVEPPKTWDEMMTLTSTIEAKTGKPAWCAGFGSDAATGWPGTDWIEDYIIRFDGTQVYDDWVKGKIPFTDPRIKEAFDAVGKILLDPKNVNAGIGDVKSINSTAFGDVANPLVKGDCALTHQASFFDGFINTAGGKVGPDQQIWAFMTPPKEAGGQAITGGGEIVGGFSDKPAVQKFLTYLSSPEWANSRVKLGGVISANKGLNPENASSPILKESIKILQDDKTTLRFDGSDLMPGAVGAGTFWKGMVAWINGTPTDQVLQQIQAGWPSN</sequence>
<proteinExistence type="inferred from homology"/>
<evidence type="ECO:0000313" key="5">
    <source>
        <dbReference type="Proteomes" id="UP001235064"/>
    </source>
</evidence>
<evidence type="ECO:0000256" key="3">
    <source>
        <dbReference type="SAM" id="SignalP"/>
    </source>
</evidence>
<comment type="similarity">
    <text evidence="1">Belongs to the bacterial solute-binding protein 1 family.</text>
</comment>
<accession>A0ABT7N3S9</accession>
<gene>
    <name evidence="4" type="ORF">QSV35_18650</name>
</gene>
<protein>
    <submittedName>
        <fullName evidence="4">Extracellular solute-binding protein</fullName>
    </submittedName>
</protein>
<name>A0ABT7N3S9_9MICO</name>
<dbReference type="Gene3D" id="3.40.190.10">
    <property type="entry name" value="Periplasmic binding protein-like II"/>
    <property type="match status" value="2"/>
</dbReference>
<dbReference type="PROSITE" id="PS00430">
    <property type="entry name" value="TONB_DEPENDENT_REC_1"/>
    <property type="match status" value="1"/>
</dbReference>
<dbReference type="SUPFAM" id="SSF53850">
    <property type="entry name" value="Periplasmic binding protein-like II"/>
    <property type="match status" value="1"/>
</dbReference>
<dbReference type="PROSITE" id="PS51257">
    <property type="entry name" value="PROKAR_LIPOPROTEIN"/>
    <property type="match status" value="1"/>
</dbReference>
<dbReference type="EMBL" id="JASXSZ010000007">
    <property type="protein sequence ID" value="MDL9981355.1"/>
    <property type="molecule type" value="Genomic_DNA"/>
</dbReference>
<dbReference type="Proteomes" id="UP001235064">
    <property type="component" value="Unassembled WGS sequence"/>
</dbReference>
<keyword evidence="2" id="KW-0813">Transport</keyword>
<dbReference type="RefSeq" id="WP_286290444.1">
    <property type="nucleotide sequence ID" value="NZ_JASXSZ010000007.1"/>
</dbReference>
<feature type="chain" id="PRO_5046823364" evidence="3">
    <location>
        <begin position="25"/>
        <end position="434"/>
    </location>
</feature>
<dbReference type="PANTHER" id="PTHR43649">
    <property type="entry name" value="ARABINOSE-BINDING PROTEIN-RELATED"/>
    <property type="match status" value="1"/>
</dbReference>